<name>A0A4U0RMM1_9ACTN</name>
<evidence type="ECO:0000313" key="2">
    <source>
        <dbReference type="EMBL" id="TJZ96040.1"/>
    </source>
</evidence>
<keyword evidence="3" id="KW-1185">Reference proteome</keyword>
<dbReference type="AlphaFoldDB" id="A0A4U0RMM1"/>
<comment type="caution">
    <text evidence="2">The sequence shown here is derived from an EMBL/GenBank/DDBJ whole genome shotgun (WGS) entry which is preliminary data.</text>
</comment>
<protein>
    <submittedName>
        <fullName evidence="2">Uncharacterized protein</fullName>
    </submittedName>
</protein>
<reference evidence="2 3" key="1">
    <citation type="submission" date="2019-04" db="EMBL/GenBank/DDBJ databases">
        <title>Streptomyces oryziradicis sp. nov., a novel actinomycete isolated from rhizosphere soil of rice (Oryza sativa L.).</title>
        <authorList>
            <person name="Li C."/>
        </authorList>
    </citation>
    <scope>NUCLEOTIDE SEQUENCE [LARGE SCALE GENOMIC DNA]</scope>
    <source>
        <strain evidence="2 3">NEAU-C40</strain>
    </source>
</reference>
<gene>
    <name evidence="2" type="ORF">FCI23_51520</name>
</gene>
<organism evidence="2 3">
    <name type="scientific">Actinacidiphila oryziradicis</name>
    <dbReference type="NCBI Taxonomy" id="2571141"/>
    <lineage>
        <taxon>Bacteria</taxon>
        <taxon>Bacillati</taxon>
        <taxon>Actinomycetota</taxon>
        <taxon>Actinomycetes</taxon>
        <taxon>Kitasatosporales</taxon>
        <taxon>Streptomycetaceae</taxon>
        <taxon>Actinacidiphila</taxon>
    </lineage>
</organism>
<feature type="compositionally biased region" description="Basic and acidic residues" evidence="1">
    <location>
        <begin position="76"/>
        <end position="85"/>
    </location>
</feature>
<accession>A0A4U0RMM1</accession>
<sequence>MFPQIMSASVDPADELSADGVLLAALGQQRAQLHAVDAESSSTSRRAAAGKSSPGSREPPAVAQKHRPLSSNRTASDVKEPGGLV</sequence>
<dbReference type="EMBL" id="SUMC01000170">
    <property type="protein sequence ID" value="TJZ96040.1"/>
    <property type="molecule type" value="Genomic_DNA"/>
</dbReference>
<proteinExistence type="predicted"/>
<evidence type="ECO:0000313" key="3">
    <source>
        <dbReference type="Proteomes" id="UP000305778"/>
    </source>
</evidence>
<feature type="region of interest" description="Disordered" evidence="1">
    <location>
        <begin position="34"/>
        <end position="85"/>
    </location>
</feature>
<feature type="compositionally biased region" description="Low complexity" evidence="1">
    <location>
        <begin position="34"/>
        <end position="53"/>
    </location>
</feature>
<evidence type="ECO:0000256" key="1">
    <source>
        <dbReference type="SAM" id="MobiDB-lite"/>
    </source>
</evidence>
<dbReference type="Proteomes" id="UP000305778">
    <property type="component" value="Unassembled WGS sequence"/>
</dbReference>